<dbReference type="Proteomes" id="UP000501991">
    <property type="component" value="Chromosome"/>
</dbReference>
<reference evidence="2 3" key="1">
    <citation type="submission" date="2020-02" db="EMBL/GenBank/DDBJ databases">
        <title>Nitrogenibacter mangrovi gen. nov., sp. nov. isolated from mangrove sediment, a denitrifying betaproteobacterium.</title>
        <authorList>
            <person name="Liao H."/>
            <person name="Tian Y."/>
        </authorList>
    </citation>
    <scope>NUCLEOTIDE SEQUENCE [LARGE SCALE GENOMIC DNA]</scope>
    <source>
        <strain evidence="2 3">M9-3-2</strain>
    </source>
</reference>
<dbReference type="KEGG" id="azq:G3580_12415"/>
<dbReference type="EMBL" id="CP048836">
    <property type="protein sequence ID" value="QID18371.1"/>
    <property type="molecule type" value="Genomic_DNA"/>
</dbReference>
<sequence>MRIKLMLMALAVALPAWAQAPEWQDAGGLSYLCGGVGQGSFAAIRAQRDSASVELLLTAGARGMYLADVTVTVTGPTLDGPVVIPREGPLCLLRVPPAAIR</sequence>
<proteinExistence type="predicted"/>
<feature type="signal peptide" evidence="1">
    <location>
        <begin position="1"/>
        <end position="18"/>
    </location>
</feature>
<evidence type="ECO:0000313" key="3">
    <source>
        <dbReference type="Proteomes" id="UP000501991"/>
    </source>
</evidence>
<keyword evidence="1" id="KW-0732">Signal</keyword>
<feature type="chain" id="PRO_5025383147" evidence="1">
    <location>
        <begin position="19"/>
        <end position="101"/>
    </location>
</feature>
<keyword evidence="3" id="KW-1185">Reference proteome</keyword>
<organism evidence="2 3">
    <name type="scientific">Nitrogeniibacter mangrovi</name>
    <dbReference type="NCBI Taxonomy" id="2016596"/>
    <lineage>
        <taxon>Bacteria</taxon>
        <taxon>Pseudomonadati</taxon>
        <taxon>Pseudomonadota</taxon>
        <taxon>Betaproteobacteria</taxon>
        <taxon>Rhodocyclales</taxon>
        <taxon>Zoogloeaceae</taxon>
        <taxon>Nitrogeniibacter</taxon>
    </lineage>
</organism>
<protein>
    <submittedName>
        <fullName evidence="2">Uncharacterized protein</fullName>
    </submittedName>
</protein>
<evidence type="ECO:0000256" key="1">
    <source>
        <dbReference type="SAM" id="SignalP"/>
    </source>
</evidence>
<dbReference type="RefSeq" id="WP_173765962.1">
    <property type="nucleotide sequence ID" value="NZ_CP048836.1"/>
</dbReference>
<name>A0A6C1B3Y0_9RHOO</name>
<accession>A0A6C1B3Y0</accession>
<evidence type="ECO:0000313" key="2">
    <source>
        <dbReference type="EMBL" id="QID18371.1"/>
    </source>
</evidence>
<gene>
    <name evidence="2" type="ORF">G3580_12415</name>
</gene>
<dbReference type="AlphaFoldDB" id="A0A6C1B3Y0"/>